<keyword evidence="1" id="KW-0694">RNA-binding</keyword>
<protein>
    <recommendedName>
        <fullName evidence="1">Ribosomal RNA large subunit methyltransferase J</fullName>
        <ecNumber evidence="1">2.1.1.266</ecNumber>
    </recommendedName>
    <alternativeName>
        <fullName evidence="1">23S rRNA (adenine(2030)-N6)-methyltransferase</fullName>
    </alternativeName>
    <alternativeName>
        <fullName evidence="1">23S rRNA m6A2030 methyltransferase</fullName>
    </alternativeName>
</protein>
<keyword evidence="1" id="KW-0698">rRNA processing</keyword>
<dbReference type="GO" id="GO:0005829">
    <property type="term" value="C:cytosol"/>
    <property type="evidence" value="ECO:0007669"/>
    <property type="project" value="TreeGrafter"/>
</dbReference>
<keyword evidence="1 2" id="KW-0489">Methyltransferase</keyword>
<dbReference type="PANTHER" id="PTHR37426">
    <property type="entry name" value="RIBOSOMAL RNA LARGE SUBUNIT METHYLTRANSFERASE J"/>
    <property type="match status" value="1"/>
</dbReference>
<comment type="catalytic activity">
    <reaction evidence="1">
        <text>adenosine(2030) in 23S rRNA + S-adenosyl-L-methionine = N(6)-methyladenosine(2030) in 23S rRNA + S-adenosyl-L-homocysteine + H(+)</text>
        <dbReference type="Rhea" id="RHEA:43736"/>
        <dbReference type="Rhea" id="RHEA-COMP:10668"/>
        <dbReference type="Rhea" id="RHEA-COMP:10669"/>
        <dbReference type="ChEBI" id="CHEBI:15378"/>
        <dbReference type="ChEBI" id="CHEBI:57856"/>
        <dbReference type="ChEBI" id="CHEBI:59789"/>
        <dbReference type="ChEBI" id="CHEBI:74411"/>
        <dbReference type="ChEBI" id="CHEBI:74449"/>
        <dbReference type="EC" id="2.1.1.266"/>
    </reaction>
</comment>
<comment type="subunit">
    <text evidence="1">Monomer.</text>
</comment>
<proteinExistence type="inferred from homology"/>
<feature type="binding site" evidence="1">
    <location>
        <position position="35"/>
    </location>
    <ligand>
        <name>S-adenosyl-L-methionine</name>
        <dbReference type="ChEBI" id="CHEBI:59789"/>
    </ligand>
</feature>
<feature type="binding site" evidence="1">
    <location>
        <position position="58"/>
    </location>
    <ligand>
        <name>S-adenosyl-L-methionine</name>
        <dbReference type="ChEBI" id="CHEBI:59789"/>
    </ligand>
</feature>
<dbReference type="GO" id="GO:0036307">
    <property type="term" value="F:23S rRNA (adenine(2030)-N(6))-methyltransferase activity"/>
    <property type="evidence" value="ECO:0007669"/>
    <property type="project" value="UniProtKB-UniRule"/>
</dbReference>
<gene>
    <name evidence="1" type="primary">rlmJ</name>
    <name evidence="2" type="ORF">BCL74_2894</name>
</gene>
<comment type="function">
    <text evidence="1">Specifically methylates the adenine in position 2030 of 23S rRNA.</text>
</comment>
<keyword evidence="1 2" id="KW-0808">Transferase</keyword>
<dbReference type="EMBL" id="RBIG01000003">
    <property type="protein sequence ID" value="RKQ68414.1"/>
    <property type="molecule type" value="Genomic_DNA"/>
</dbReference>
<dbReference type="PANTHER" id="PTHR37426:SF1">
    <property type="entry name" value="RIBOSOMAL RNA LARGE SUBUNIT METHYLTRANSFERASE J"/>
    <property type="match status" value="1"/>
</dbReference>
<dbReference type="GO" id="GO:0003723">
    <property type="term" value="F:RNA binding"/>
    <property type="evidence" value="ECO:0007669"/>
    <property type="project" value="UniProtKB-UniRule"/>
</dbReference>
<dbReference type="Gene3D" id="3.40.50.150">
    <property type="entry name" value="Vaccinia Virus protein VP39"/>
    <property type="match status" value="1"/>
</dbReference>
<sequence length="298" mass="33496">MPPGWTASLSGRWDDEDLNYRHAYHAGNFADVLKHLVLVQVLQHLRRKDKPFYALDSHAGRGLYDLRGEAAEKTGEYREGIGRLLSLPEPLPPALADYLAAVRPYLAESRYPGSPLLVQSMLREGDRALFAELHPEENAALLDALGRDRRVKVECRDGYEALRATLPPKERRGLVLVDPPFEEKGEMERLGKALREGLRRFATGQYLLWYPIKARADVRLLHDLVRSLEPKEALVAELTVWPERTELRLNGTGMVIVNPPYGLKEALAACLPLLARTLAREGAGGWRLEPLSTQTEKA</sequence>
<evidence type="ECO:0000313" key="3">
    <source>
        <dbReference type="Proteomes" id="UP000277424"/>
    </source>
</evidence>
<accession>A0A420WBM8</accession>
<feature type="binding site" evidence="1">
    <location>
        <begin position="157"/>
        <end position="158"/>
    </location>
    <ligand>
        <name>S-adenosyl-L-methionine</name>
        <dbReference type="ChEBI" id="CHEBI:59789"/>
    </ligand>
</feature>
<dbReference type="GO" id="GO:0070475">
    <property type="term" value="P:rRNA base methylation"/>
    <property type="evidence" value="ECO:0007669"/>
    <property type="project" value="UniProtKB-UniRule"/>
</dbReference>
<feature type="site" description="Interaction with substrate rRNA" evidence="1">
    <location>
        <position position="20"/>
    </location>
</feature>
<keyword evidence="1" id="KW-0949">S-adenosyl-L-methionine</keyword>
<dbReference type="EC" id="2.1.1.266" evidence="1"/>
<organism evidence="2 3">
    <name type="scientific">Oceanibaculum indicum</name>
    <dbReference type="NCBI Taxonomy" id="526216"/>
    <lineage>
        <taxon>Bacteria</taxon>
        <taxon>Pseudomonadati</taxon>
        <taxon>Pseudomonadota</taxon>
        <taxon>Alphaproteobacteria</taxon>
        <taxon>Rhodospirillales</taxon>
        <taxon>Oceanibaculaceae</taxon>
        <taxon>Oceanibaculum</taxon>
    </lineage>
</organism>
<comment type="caution">
    <text evidence="2">The sequence shown here is derived from an EMBL/GenBank/DDBJ whole genome shotgun (WGS) entry which is preliminary data.</text>
</comment>
<comment type="similarity">
    <text evidence="1">Belongs to the RlmJ family.</text>
</comment>
<feature type="active site" description="Proton acceptor" evidence="1">
    <location>
        <position position="178"/>
    </location>
</feature>
<evidence type="ECO:0000256" key="1">
    <source>
        <dbReference type="HAMAP-Rule" id="MF_00934"/>
    </source>
</evidence>
<dbReference type="InterPro" id="IPR029063">
    <property type="entry name" value="SAM-dependent_MTases_sf"/>
</dbReference>
<evidence type="ECO:0000313" key="2">
    <source>
        <dbReference type="EMBL" id="RKQ68414.1"/>
    </source>
</evidence>
<dbReference type="Pfam" id="PF04378">
    <property type="entry name" value="RsmJ"/>
    <property type="match status" value="1"/>
</dbReference>
<dbReference type="SUPFAM" id="SSF53335">
    <property type="entry name" value="S-adenosyl-L-methionine-dependent methyltransferases"/>
    <property type="match status" value="1"/>
</dbReference>
<dbReference type="Proteomes" id="UP000277424">
    <property type="component" value="Unassembled WGS sequence"/>
</dbReference>
<feature type="binding site" evidence="1">
    <location>
        <position position="114"/>
    </location>
    <ligand>
        <name>S-adenosyl-L-methionine</name>
        <dbReference type="ChEBI" id="CHEBI:59789"/>
    </ligand>
</feature>
<name>A0A420WBM8_9PROT</name>
<reference evidence="2 3" key="1">
    <citation type="submission" date="2018-10" db="EMBL/GenBank/DDBJ databases">
        <title>Comparative analysis of microorganisms from saline springs in Andes Mountain Range, Colombia.</title>
        <authorList>
            <person name="Rubin E."/>
        </authorList>
    </citation>
    <scope>NUCLEOTIDE SEQUENCE [LARGE SCALE GENOMIC DNA]</scope>
    <source>
        <strain evidence="2 3">USBA 36</strain>
    </source>
</reference>
<feature type="binding site" evidence="1">
    <location>
        <position position="132"/>
    </location>
    <ligand>
        <name>S-adenosyl-L-methionine</name>
        <dbReference type="ChEBI" id="CHEBI:59789"/>
    </ligand>
</feature>
<feature type="binding site" evidence="1">
    <location>
        <position position="178"/>
    </location>
    <ligand>
        <name>S-adenosyl-L-methionine</name>
        <dbReference type="ChEBI" id="CHEBI:59789"/>
    </ligand>
</feature>
<dbReference type="AlphaFoldDB" id="A0A420WBM8"/>
<dbReference type="HAMAP" id="MF_00934">
    <property type="entry name" value="23SrRNA_methyltr_J"/>
    <property type="match status" value="1"/>
</dbReference>
<dbReference type="InterPro" id="IPR007473">
    <property type="entry name" value="RlmJ"/>
</dbReference>